<comment type="caution">
    <text evidence="2">The sequence shown here is derived from an EMBL/GenBank/DDBJ whole genome shotgun (WGS) entry which is preliminary data.</text>
</comment>
<keyword evidence="1" id="KW-0732">Signal</keyword>
<organism evidence="2 3">
    <name type="scientific">Nostoc paludosum FACHB-159</name>
    <dbReference type="NCBI Taxonomy" id="2692908"/>
    <lineage>
        <taxon>Bacteria</taxon>
        <taxon>Bacillati</taxon>
        <taxon>Cyanobacteriota</taxon>
        <taxon>Cyanophyceae</taxon>
        <taxon>Nostocales</taxon>
        <taxon>Nostocaceae</taxon>
        <taxon>Nostoc</taxon>
    </lineage>
</organism>
<evidence type="ECO:0000256" key="1">
    <source>
        <dbReference type="SAM" id="SignalP"/>
    </source>
</evidence>
<gene>
    <name evidence="2" type="ORF">H6H03_10965</name>
</gene>
<accession>A0ABR8K4N6</accession>
<name>A0ABR8K4N6_9NOSO</name>
<evidence type="ECO:0000313" key="2">
    <source>
        <dbReference type="EMBL" id="MBD2734428.1"/>
    </source>
</evidence>
<dbReference type="Pfam" id="PF09912">
    <property type="entry name" value="DUF2141"/>
    <property type="match status" value="1"/>
</dbReference>
<proteinExistence type="predicted"/>
<dbReference type="Proteomes" id="UP000637383">
    <property type="component" value="Unassembled WGS sequence"/>
</dbReference>
<dbReference type="EMBL" id="JACJTU010000008">
    <property type="protein sequence ID" value="MBD2734428.1"/>
    <property type="molecule type" value="Genomic_DNA"/>
</dbReference>
<dbReference type="RefSeq" id="WP_190955129.1">
    <property type="nucleotide sequence ID" value="NZ_JACJTU010000008.1"/>
</dbReference>
<feature type="chain" id="PRO_5047327494" evidence="1">
    <location>
        <begin position="26"/>
        <end position="150"/>
    </location>
</feature>
<feature type="signal peptide" evidence="1">
    <location>
        <begin position="1"/>
        <end position="25"/>
    </location>
</feature>
<keyword evidence="3" id="KW-1185">Reference proteome</keyword>
<evidence type="ECO:0000313" key="3">
    <source>
        <dbReference type="Proteomes" id="UP000637383"/>
    </source>
</evidence>
<protein>
    <submittedName>
        <fullName evidence="2">DUF2141 domain-containing protein</fullName>
    </submittedName>
</protein>
<reference evidence="2 3" key="1">
    <citation type="journal article" date="2020" name="ISME J.">
        <title>Comparative genomics reveals insights into cyanobacterial evolution and habitat adaptation.</title>
        <authorList>
            <person name="Chen M.Y."/>
            <person name="Teng W.K."/>
            <person name="Zhao L."/>
            <person name="Hu C.X."/>
            <person name="Zhou Y.K."/>
            <person name="Han B.P."/>
            <person name="Song L.R."/>
            <person name="Shu W.S."/>
        </authorList>
    </citation>
    <scope>NUCLEOTIDE SEQUENCE [LARGE SCALE GENOMIC DNA]</scope>
    <source>
        <strain evidence="2 3">FACHB-159</strain>
    </source>
</reference>
<dbReference type="InterPro" id="IPR018673">
    <property type="entry name" value="DUF2141"/>
</dbReference>
<sequence length="150" mass="16092">MRKQSIGLLLISMLGGWMMSSSANANLNSRLTVEINGLRNQKGTLCFSLFSNEQGFPNRSDRAVASRCVAAKEASVSVIFDRLVPGNYAVAVIHDANDDGKLNIGFLGIPKEGFGFSRNPKIGIGAPSFQDTAILVAGESSIQIELNYLL</sequence>